<dbReference type="GO" id="GO:0004176">
    <property type="term" value="F:ATP-dependent peptidase activity"/>
    <property type="evidence" value="ECO:0007669"/>
    <property type="project" value="InterPro"/>
</dbReference>
<gene>
    <name evidence="9" type="ORF">HYH02_001806</name>
</gene>
<dbReference type="Proteomes" id="UP000613740">
    <property type="component" value="Unassembled WGS sequence"/>
</dbReference>
<evidence type="ECO:0000256" key="2">
    <source>
        <dbReference type="ARBA" id="ARBA00022670"/>
    </source>
</evidence>
<proteinExistence type="inferred from homology"/>
<keyword evidence="3 7" id="KW-0378">Hydrolase</keyword>
<dbReference type="InterPro" id="IPR001907">
    <property type="entry name" value="ClpP"/>
</dbReference>
<comment type="caution">
    <text evidence="9">The sequence shown here is derived from an EMBL/GenBank/DDBJ whole genome shotgun (WGS) entry which is preliminary data.</text>
</comment>
<dbReference type="NCBIfam" id="NF001368">
    <property type="entry name" value="PRK00277.1"/>
    <property type="match status" value="1"/>
</dbReference>
<dbReference type="InterPro" id="IPR018215">
    <property type="entry name" value="ClpP_Ser_AS"/>
</dbReference>
<dbReference type="GO" id="GO:0051117">
    <property type="term" value="F:ATPase binding"/>
    <property type="evidence" value="ECO:0007669"/>
    <property type="project" value="TreeGrafter"/>
</dbReference>
<evidence type="ECO:0000256" key="6">
    <source>
        <dbReference type="PROSITE-ProRule" id="PRU10086"/>
    </source>
</evidence>
<dbReference type="GO" id="GO:0004252">
    <property type="term" value="F:serine-type endopeptidase activity"/>
    <property type="evidence" value="ECO:0007669"/>
    <property type="project" value="UniProtKB-EC"/>
</dbReference>
<organism evidence="9 10">
    <name type="scientific">Chlamydomonas schloesseri</name>
    <dbReference type="NCBI Taxonomy" id="2026947"/>
    <lineage>
        <taxon>Eukaryota</taxon>
        <taxon>Viridiplantae</taxon>
        <taxon>Chlorophyta</taxon>
        <taxon>core chlorophytes</taxon>
        <taxon>Chlorophyceae</taxon>
        <taxon>CS clade</taxon>
        <taxon>Chlamydomonadales</taxon>
        <taxon>Chlamydomonadaceae</taxon>
        <taxon>Chlamydomonas</taxon>
    </lineage>
</organism>
<dbReference type="SUPFAM" id="SSF52096">
    <property type="entry name" value="ClpP/crotonase"/>
    <property type="match status" value="1"/>
</dbReference>
<feature type="active site" evidence="5">
    <location>
        <position position="130"/>
    </location>
</feature>
<reference evidence="9" key="1">
    <citation type="journal article" date="2020" name="bioRxiv">
        <title>Comparative genomics of Chlamydomonas.</title>
        <authorList>
            <person name="Craig R.J."/>
            <person name="Hasan A.R."/>
            <person name="Ness R.W."/>
            <person name="Keightley P.D."/>
        </authorList>
    </citation>
    <scope>NUCLEOTIDE SEQUENCE</scope>
    <source>
        <strain evidence="9">CCAP 11/173</strain>
    </source>
</reference>
<evidence type="ECO:0000256" key="5">
    <source>
        <dbReference type="PROSITE-ProRule" id="PRU10085"/>
    </source>
</evidence>
<comment type="similarity">
    <text evidence="1 8">Belongs to the peptidase S14 family.</text>
</comment>
<name>A0A835WUN1_9CHLO</name>
<dbReference type="GO" id="GO:0009534">
    <property type="term" value="C:chloroplast thylakoid"/>
    <property type="evidence" value="ECO:0007669"/>
    <property type="project" value="UniProtKB-ARBA"/>
</dbReference>
<dbReference type="Gene3D" id="3.90.226.10">
    <property type="entry name" value="2-enoyl-CoA Hydratase, Chain A, domain 1"/>
    <property type="match status" value="1"/>
</dbReference>
<protein>
    <recommendedName>
        <fullName evidence="8">ATP-dependent Clp protease proteolytic subunit</fullName>
        <ecNumber evidence="7">3.4.21.92</ecNumber>
    </recommendedName>
</protein>
<dbReference type="AlphaFoldDB" id="A0A835WUN1"/>
<evidence type="ECO:0000256" key="8">
    <source>
        <dbReference type="RuleBase" id="RU003567"/>
    </source>
</evidence>
<feature type="active site" evidence="6">
    <location>
        <position position="155"/>
    </location>
</feature>
<accession>A0A835WUN1</accession>
<dbReference type="GO" id="GO:0009840">
    <property type="term" value="C:chloroplastic endopeptidase Clp complex"/>
    <property type="evidence" value="ECO:0007669"/>
    <property type="project" value="UniProtKB-ARBA"/>
</dbReference>
<dbReference type="InterPro" id="IPR029045">
    <property type="entry name" value="ClpP/crotonase-like_dom_sf"/>
</dbReference>
<evidence type="ECO:0000256" key="1">
    <source>
        <dbReference type="ARBA" id="ARBA00007039"/>
    </source>
</evidence>
<evidence type="ECO:0000313" key="9">
    <source>
        <dbReference type="EMBL" id="KAG2453588.1"/>
    </source>
</evidence>
<dbReference type="PANTHER" id="PTHR10381:SF11">
    <property type="entry name" value="ATP-DEPENDENT CLP PROTEASE PROTEOLYTIC SUBUNIT, MITOCHONDRIAL"/>
    <property type="match status" value="1"/>
</dbReference>
<dbReference type="PANTHER" id="PTHR10381">
    <property type="entry name" value="ATP-DEPENDENT CLP PROTEASE PROTEOLYTIC SUBUNIT"/>
    <property type="match status" value="1"/>
</dbReference>
<evidence type="ECO:0000313" key="10">
    <source>
        <dbReference type="Proteomes" id="UP000613740"/>
    </source>
</evidence>
<evidence type="ECO:0000256" key="7">
    <source>
        <dbReference type="RuleBase" id="RU000549"/>
    </source>
</evidence>
<dbReference type="InterPro" id="IPR023562">
    <property type="entry name" value="ClpP/TepA"/>
</dbReference>
<keyword evidence="10" id="KW-1185">Reference proteome</keyword>
<dbReference type="CDD" id="cd07017">
    <property type="entry name" value="S14_ClpP_2"/>
    <property type="match status" value="1"/>
</dbReference>
<dbReference type="PROSITE" id="PS00382">
    <property type="entry name" value="CLP_PROTEASE_HIS"/>
    <property type="match status" value="1"/>
</dbReference>
<dbReference type="Pfam" id="PF00574">
    <property type="entry name" value="CLP_protease"/>
    <property type="match status" value="1"/>
</dbReference>
<dbReference type="HAMAP" id="MF_00444">
    <property type="entry name" value="ClpP"/>
    <property type="match status" value="1"/>
</dbReference>
<dbReference type="EMBL" id="JAEHOD010000003">
    <property type="protein sequence ID" value="KAG2453588.1"/>
    <property type="molecule type" value="Genomic_DNA"/>
</dbReference>
<dbReference type="InterPro" id="IPR033135">
    <property type="entry name" value="ClpP_His_AS"/>
</dbReference>
<keyword evidence="4 7" id="KW-0720">Serine protease</keyword>
<evidence type="ECO:0000256" key="3">
    <source>
        <dbReference type="ARBA" id="ARBA00022801"/>
    </source>
</evidence>
<dbReference type="GO" id="GO:0006515">
    <property type="term" value="P:protein quality control for misfolded or incompletely synthesized proteins"/>
    <property type="evidence" value="ECO:0007669"/>
    <property type="project" value="TreeGrafter"/>
</dbReference>
<evidence type="ECO:0000256" key="4">
    <source>
        <dbReference type="ARBA" id="ARBA00022825"/>
    </source>
</evidence>
<dbReference type="NCBIfam" id="NF009205">
    <property type="entry name" value="PRK12553.1"/>
    <property type="match status" value="1"/>
</dbReference>
<keyword evidence="2 7" id="KW-0645">Protease</keyword>
<dbReference type="PRINTS" id="PR00127">
    <property type="entry name" value="CLPPROTEASEP"/>
</dbReference>
<dbReference type="PROSITE" id="PS00381">
    <property type="entry name" value="CLP_PROTEASE_SER"/>
    <property type="match status" value="1"/>
</dbReference>
<dbReference type="FunFam" id="3.90.226.10:FF:000001">
    <property type="entry name" value="ATP-dependent Clp protease proteolytic subunit"/>
    <property type="match status" value="1"/>
</dbReference>
<dbReference type="OrthoDB" id="2017408at2759"/>
<sequence length="233" mass="25353">MQRLSNVAGGLRTLWAASQLASSSALATSVRSASFVPIVIEQTTRGERAYDIFSRLLKERIVVINGGIDDNTSNSVVAQLLFLESQAPDKPITMYINSPGGVVTAGLAIYDTMQYIRCPISTLVVGQAASMASLLLTAGAKGHRRSLPNSRIMLHQPLGAAEGQATDIMIRAQEIMRMKETLTNLYIKHTGCTREMAEKTLDRDSFMSAQEAKEWGLIDEILTERPAAEVHSS</sequence>
<dbReference type="EC" id="3.4.21.92" evidence="7"/>